<dbReference type="GO" id="GO:0042173">
    <property type="term" value="P:regulation of sporulation resulting in formation of a cellular spore"/>
    <property type="evidence" value="ECO:0007669"/>
    <property type="project" value="InterPro"/>
</dbReference>
<dbReference type="InterPro" id="IPR016032">
    <property type="entry name" value="Sig_transdc_resp-reg_C-effctor"/>
</dbReference>
<evidence type="ECO:0000256" key="12">
    <source>
        <dbReference type="ARBA" id="ARBA00023163"/>
    </source>
</evidence>
<comment type="function">
    <text evidence="13 14">May play the central regulatory role in sporulation. It may be an element of the effector pathway responsible for the activation of sporulation genes in response to nutritional stress. Spo0A may act in concert with spo0H (a sigma factor) to control the expression of some genes that are critical to the sporulation process.</text>
</comment>
<dbReference type="RefSeq" id="WP_005348392.1">
    <property type="nucleotide sequence ID" value="NZ_BLYK01000155.1"/>
</dbReference>
<feature type="domain" description="Response regulatory" evidence="17">
    <location>
        <begin position="12"/>
        <end position="131"/>
    </location>
</feature>
<name>A0A173U318_9FIRM</name>
<sequence>MKITMKNEKIIKVLVADNSEFAKNNLRDFLESSEGIQLINVVDNGKDAYHFIMDEAPDIVLIDVILPVMDGFTVIEKVNANKSIKKKPSFIIISSMGNQSMVEYACKLGVLYYMMKPYNLDSMLHRIFQTASSHMEAERDTKKKERKHLMKGYGISGYMENTLENDVTDIIREIGIPAHIKGYQYIREAIMMTVNDINLLNYITKLLYPTIAKKYKTTSSSVERAIRHAIEVAWNKGQIDVLEDMFGYTISAGKGKPTNSEFIALIADKLRLEYRMQA</sequence>
<keyword evidence="12 14" id="KW-0804">Transcription</keyword>
<dbReference type="GO" id="GO:0003700">
    <property type="term" value="F:DNA-binding transcription factor activity"/>
    <property type="evidence" value="ECO:0007669"/>
    <property type="project" value="InterPro"/>
</dbReference>
<protein>
    <recommendedName>
        <fullName evidence="2 14">Stage 0 sporulation protein A homolog</fullName>
    </recommendedName>
</protein>
<evidence type="ECO:0000256" key="5">
    <source>
        <dbReference type="ARBA" id="ARBA00022553"/>
    </source>
</evidence>
<feature type="modified residue" description="4-aspartylphosphate" evidence="16">
    <location>
        <position position="63"/>
    </location>
</feature>
<dbReference type="GO" id="GO:0005737">
    <property type="term" value="C:cytoplasm"/>
    <property type="evidence" value="ECO:0007669"/>
    <property type="project" value="UniProtKB-SubCell"/>
</dbReference>
<evidence type="ECO:0000313" key="19">
    <source>
        <dbReference type="EMBL" id="CUN64759.1"/>
    </source>
</evidence>
<keyword evidence="7 14" id="KW-0749">Sporulation</keyword>
<dbReference type="InterPro" id="IPR011006">
    <property type="entry name" value="CheY-like_superfamily"/>
</dbReference>
<evidence type="ECO:0000256" key="9">
    <source>
        <dbReference type="ARBA" id="ARBA00023015"/>
    </source>
</evidence>
<proteinExistence type="predicted"/>
<evidence type="ECO:0000256" key="16">
    <source>
        <dbReference type="PROSITE-ProRule" id="PRU00169"/>
    </source>
</evidence>
<dbReference type="SMART" id="SM00448">
    <property type="entry name" value="REC"/>
    <property type="match status" value="1"/>
</dbReference>
<keyword evidence="6 14" id="KW-0106">Calcium</keyword>
<accession>A0A173U318</accession>
<keyword evidence="10 14" id="KW-0238">DNA-binding</keyword>
<gene>
    <name evidence="18" type="primary">spo0A_2</name>
    <name evidence="19" type="ORF">ERS852450_00394</name>
    <name evidence="18" type="ORF">ERS852578_02145</name>
</gene>
<dbReference type="InterPro" id="IPR012052">
    <property type="entry name" value="Spore_0_A"/>
</dbReference>
<dbReference type="GO" id="GO:0003677">
    <property type="term" value="F:DNA binding"/>
    <property type="evidence" value="ECO:0007669"/>
    <property type="project" value="UniProtKB-KW"/>
</dbReference>
<feature type="binding site" evidence="15">
    <location>
        <position position="63"/>
    </location>
    <ligand>
        <name>Ca(2+)</name>
        <dbReference type="ChEBI" id="CHEBI:29108"/>
    </ligand>
</feature>
<feature type="binding site" evidence="15">
    <location>
        <position position="17"/>
    </location>
    <ligand>
        <name>Ca(2+)</name>
        <dbReference type="ChEBI" id="CHEBI:29108"/>
    </ligand>
</feature>
<evidence type="ECO:0000256" key="10">
    <source>
        <dbReference type="ARBA" id="ARBA00023125"/>
    </source>
</evidence>
<evidence type="ECO:0000256" key="1">
    <source>
        <dbReference type="ARBA" id="ARBA00004496"/>
    </source>
</evidence>
<dbReference type="PANTHER" id="PTHR44591:SF3">
    <property type="entry name" value="RESPONSE REGULATORY DOMAIN-CONTAINING PROTEIN"/>
    <property type="match status" value="1"/>
</dbReference>
<dbReference type="EMBL" id="CYYC01000028">
    <property type="protein sequence ID" value="CUN09483.1"/>
    <property type="molecule type" value="Genomic_DNA"/>
</dbReference>
<dbReference type="NCBIfam" id="TIGR02875">
    <property type="entry name" value="spore_0_A"/>
    <property type="match status" value="1"/>
</dbReference>
<dbReference type="Gene3D" id="1.10.10.10">
    <property type="entry name" value="Winged helix-like DNA-binding domain superfamily/Winged helix DNA-binding domain"/>
    <property type="match status" value="1"/>
</dbReference>
<dbReference type="GO" id="GO:0005509">
    <property type="term" value="F:calcium ion binding"/>
    <property type="evidence" value="ECO:0007669"/>
    <property type="project" value="UniProtKB-UniRule"/>
</dbReference>
<evidence type="ECO:0000256" key="7">
    <source>
        <dbReference type="ARBA" id="ARBA00022969"/>
    </source>
</evidence>
<dbReference type="GO" id="GO:0051606">
    <property type="term" value="P:detection of stimulus"/>
    <property type="evidence" value="ECO:0007669"/>
    <property type="project" value="UniProtKB-UniRule"/>
</dbReference>
<keyword evidence="3 14" id="KW-0963">Cytoplasm</keyword>
<dbReference type="InterPro" id="IPR050595">
    <property type="entry name" value="Bact_response_regulator"/>
</dbReference>
<keyword evidence="5 16" id="KW-0597">Phosphoprotein</keyword>
<evidence type="ECO:0000256" key="11">
    <source>
        <dbReference type="ARBA" id="ARBA00023159"/>
    </source>
</evidence>
<dbReference type="Gene3D" id="3.40.50.2300">
    <property type="match status" value="1"/>
</dbReference>
<evidence type="ECO:0000256" key="15">
    <source>
        <dbReference type="PIRSR" id="PIRSR002937-1"/>
    </source>
</evidence>
<evidence type="ECO:0000256" key="13">
    <source>
        <dbReference type="ARBA" id="ARBA00024867"/>
    </source>
</evidence>
<organism evidence="18 20">
    <name type="scientific">Anaerobutyricum hallii</name>
    <dbReference type="NCBI Taxonomy" id="39488"/>
    <lineage>
        <taxon>Bacteria</taxon>
        <taxon>Bacillati</taxon>
        <taxon>Bacillota</taxon>
        <taxon>Clostridia</taxon>
        <taxon>Lachnospirales</taxon>
        <taxon>Lachnospiraceae</taxon>
        <taxon>Anaerobutyricum</taxon>
    </lineage>
</organism>
<dbReference type="Proteomes" id="UP000095390">
    <property type="component" value="Unassembled WGS sequence"/>
</dbReference>
<keyword evidence="9 14" id="KW-0805">Transcription regulation</keyword>
<evidence type="ECO:0000313" key="20">
    <source>
        <dbReference type="Proteomes" id="UP000095390"/>
    </source>
</evidence>
<dbReference type="InterPro" id="IPR001789">
    <property type="entry name" value="Sig_transdc_resp-reg_receiver"/>
</dbReference>
<dbReference type="Proteomes" id="UP000095679">
    <property type="component" value="Unassembled WGS sequence"/>
</dbReference>
<evidence type="ECO:0000256" key="3">
    <source>
        <dbReference type="ARBA" id="ARBA00022490"/>
    </source>
</evidence>
<evidence type="ECO:0000259" key="17">
    <source>
        <dbReference type="PROSITE" id="PS50110"/>
    </source>
</evidence>
<evidence type="ECO:0000256" key="4">
    <source>
        <dbReference type="ARBA" id="ARBA00022491"/>
    </source>
</evidence>
<dbReference type="Pfam" id="PF08769">
    <property type="entry name" value="Spo0A_C"/>
    <property type="match status" value="1"/>
</dbReference>
<dbReference type="GO" id="GO:0030435">
    <property type="term" value="P:sporulation resulting in formation of a cellular spore"/>
    <property type="evidence" value="ECO:0007669"/>
    <property type="project" value="UniProtKB-UniRule"/>
</dbReference>
<comment type="cofactor">
    <cofactor evidence="14 15">
        <name>Ca(2+)</name>
        <dbReference type="ChEBI" id="CHEBI:29108"/>
    </cofactor>
    <text evidence="14 15">Binds 1 Ca(2+) ion per subunit.</text>
</comment>
<keyword evidence="4 14" id="KW-0678">Repressor</keyword>
<keyword evidence="14 15" id="KW-0479">Metal-binding</keyword>
<evidence type="ECO:0000256" key="6">
    <source>
        <dbReference type="ARBA" id="ARBA00022837"/>
    </source>
</evidence>
<dbReference type="SUPFAM" id="SSF52172">
    <property type="entry name" value="CheY-like"/>
    <property type="match status" value="1"/>
</dbReference>
<keyword evidence="11 14" id="KW-0010">Activator</keyword>
<dbReference type="PIRSF" id="PIRSF002937">
    <property type="entry name" value="Res_reg_Spo0A"/>
    <property type="match status" value="1"/>
</dbReference>
<dbReference type="PROSITE" id="PS50110">
    <property type="entry name" value="RESPONSE_REGULATORY"/>
    <property type="match status" value="1"/>
</dbReference>
<dbReference type="PANTHER" id="PTHR44591">
    <property type="entry name" value="STRESS RESPONSE REGULATOR PROTEIN 1"/>
    <property type="match status" value="1"/>
</dbReference>
<evidence type="ECO:0000313" key="18">
    <source>
        <dbReference type="EMBL" id="CUN09483.1"/>
    </source>
</evidence>
<comment type="subcellular location">
    <subcellularLocation>
        <location evidence="1 14">Cytoplasm</location>
    </subcellularLocation>
</comment>
<dbReference type="Pfam" id="PF00072">
    <property type="entry name" value="Response_reg"/>
    <property type="match status" value="1"/>
</dbReference>
<dbReference type="SUPFAM" id="SSF46894">
    <property type="entry name" value="C-terminal effector domain of the bipartite response regulators"/>
    <property type="match status" value="1"/>
</dbReference>
<dbReference type="InterPro" id="IPR014879">
    <property type="entry name" value="Spo0A_C"/>
</dbReference>
<dbReference type="GeneID" id="75048157"/>
<dbReference type="AlphaFoldDB" id="A0A173U318"/>
<dbReference type="InterPro" id="IPR036388">
    <property type="entry name" value="WH-like_DNA-bd_sf"/>
</dbReference>
<reference evidence="20 21" key="1">
    <citation type="submission" date="2015-09" db="EMBL/GenBank/DDBJ databases">
        <authorList>
            <consortium name="Pathogen Informatics"/>
        </authorList>
    </citation>
    <scope>NUCLEOTIDE SEQUENCE [LARGE SCALE GENOMIC DNA]</scope>
    <source>
        <strain evidence="19 21">2789STDY5834835</strain>
        <strain evidence="18 20">2789STDY5834966</strain>
    </source>
</reference>
<evidence type="ECO:0000256" key="8">
    <source>
        <dbReference type="ARBA" id="ARBA00023012"/>
    </source>
</evidence>
<dbReference type="EMBL" id="CYZL01000002">
    <property type="protein sequence ID" value="CUN64759.1"/>
    <property type="molecule type" value="Genomic_DNA"/>
</dbReference>
<keyword evidence="8 14" id="KW-0902">Two-component regulatory system</keyword>
<evidence type="ECO:0000256" key="2">
    <source>
        <dbReference type="ARBA" id="ARBA00018672"/>
    </source>
</evidence>
<evidence type="ECO:0000313" key="21">
    <source>
        <dbReference type="Proteomes" id="UP000095679"/>
    </source>
</evidence>
<evidence type="ECO:0000256" key="14">
    <source>
        <dbReference type="PIRNR" id="PIRNR002937"/>
    </source>
</evidence>
<dbReference type="GO" id="GO:0000160">
    <property type="term" value="P:phosphorelay signal transduction system"/>
    <property type="evidence" value="ECO:0007669"/>
    <property type="project" value="UniProtKB-UniRule"/>
</dbReference>